<protein>
    <submittedName>
        <fullName evidence="2">Ig-like protein group 2</fullName>
    </submittedName>
</protein>
<dbReference type="OrthoDB" id="155521at2"/>
<evidence type="ECO:0000259" key="1">
    <source>
        <dbReference type="SMART" id="SM00635"/>
    </source>
</evidence>
<organism evidence="2 3">
    <name type="scientific">Sediminitomix flava</name>
    <dbReference type="NCBI Taxonomy" id="379075"/>
    <lineage>
        <taxon>Bacteria</taxon>
        <taxon>Pseudomonadati</taxon>
        <taxon>Bacteroidota</taxon>
        <taxon>Cytophagia</taxon>
        <taxon>Cytophagales</taxon>
        <taxon>Flammeovirgaceae</taxon>
        <taxon>Sediminitomix</taxon>
    </lineage>
</organism>
<evidence type="ECO:0000313" key="3">
    <source>
        <dbReference type="Proteomes" id="UP000245535"/>
    </source>
</evidence>
<dbReference type="InterPro" id="IPR008964">
    <property type="entry name" value="Invasin/intimin_cell_adhesion"/>
</dbReference>
<keyword evidence="3" id="KW-1185">Reference proteome</keyword>
<proteinExistence type="predicted"/>
<dbReference type="Pfam" id="PF02368">
    <property type="entry name" value="Big_2"/>
    <property type="match status" value="1"/>
</dbReference>
<accession>A0A315ZCU0</accession>
<dbReference type="SUPFAM" id="SSF49373">
    <property type="entry name" value="Invasin/intimin cell-adhesion fragments"/>
    <property type="match status" value="1"/>
</dbReference>
<dbReference type="AlphaFoldDB" id="A0A315ZCU0"/>
<dbReference type="Gene3D" id="2.60.120.430">
    <property type="entry name" value="Galactose-binding lectin"/>
    <property type="match status" value="1"/>
</dbReference>
<dbReference type="RefSeq" id="WP_109617032.1">
    <property type="nucleotide sequence ID" value="NZ_QGDO01000002.1"/>
</dbReference>
<dbReference type="EMBL" id="QGDO01000002">
    <property type="protein sequence ID" value="PWJ42913.1"/>
    <property type="molecule type" value="Genomic_DNA"/>
</dbReference>
<name>A0A315ZCU0_SEDFL</name>
<gene>
    <name evidence="2" type="ORF">BC781_102459</name>
</gene>
<dbReference type="Proteomes" id="UP000245535">
    <property type="component" value="Unassembled WGS sequence"/>
</dbReference>
<evidence type="ECO:0000313" key="2">
    <source>
        <dbReference type="EMBL" id="PWJ42913.1"/>
    </source>
</evidence>
<reference evidence="2 3" key="1">
    <citation type="submission" date="2018-03" db="EMBL/GenBank/DDBJ databases">
        <title>Genomic Encyclopedia of Archaeal and Bacterial Type Strains, Phase II (KMG-II): from individual species to whole genera.</title>
        <authorList>
            <person name="Goeker M."/>
        </authorList>
    </citation>
    <scope>NUCLEOTIDE SEQUENCE [LARGE SCALE GENOMIC DNA]</scope>
    <source>
        <strain evidence="2 3">DSM 28229</strain>
    </source>
</reference>
<sequence>MKFIKKLVWGLMSMSALLYSCESDDNGGEAPGPETTITLDQSSLSLEVGETGTLTATLDPEGSLEDIQWASSDPAIVTVSNGEVTAEKEGEATIVASIGANQATCTVTVTAASTGGGDMASLNGSDYYVIQLDETSFGSISDRVIQDLRPDNMEQSKNLYVWDNTFGPGTSTGTNAYGLSEGWISLVVGSVGWSGAGFHVGTAFGDIDMTRMFDNPDDYYLHLSVKATSTSGPMLLILTDGQAEAKVAIGGDYTDAGVTYSSYTDYEKDGEWHEVDIAIKDLNRLGLYFNATFTDANIFAILGGGNTGTTLDLDAIFFYKK</sequence>
<dbReference type="InterPro" id="IPR003343">
    <property type="entry name" value="Big_2"/>
</dbReference>
<dbReference type="SMART" id="SM00635">
    <property type="entry name" value="BID_2"/>
    <property type="match status" value="1"/>
</dbReference>
<feature type="domain" description="BIG2" evidence="1">
    <location>
        <begin position="33"/>
        <end position="108"/>
    </location>
</feature>
<dbReference type="Gene3D" id="2.60.40.1080">
    <property type="match status" value="1"/>
</dbReference>
<dbReference type="PROSITE" id="PS51257">
    <property type="entry name" value="PROKAR_LIPOPROTEIN"/>
    <property type="match status" value="1"/>
</dbReference>
<comment type="caution">
    <text evidence="2">The sequence shown here is derived from an EMBL/GenBank/DDBJ whole genome shotgun (WGS) entry which is preliminary data.</text>
</comment>